<evidence type="ECO:0000256" key="1">
    <source>
        <dbReference type="ARBA" id="ARBA00022443"/>
    </source>
</evidence>
<feature type="compositionally biased region" description="Acidic residues" evidence="3">
    <location>
        <begin position="218"/>
        <end position="248"/>
    </location>
</feature>
<evidence type="ECO:0000259" key="4">
    <source>
        <dbReference type="PROSITE" id="PS50002"/>
    </source>
</evidence>
<organism evidence="5 6">
    <name type="scientific">Lentinula raphanica</name>
    <dbReference type="NCBI Taxonomy" id="153919"/>
    <lineage>
        <taxon>Eukaryota</taxon>
        <taxon>Fungi</taxon>
        <taxon>Dikarya</taxon>
        <taxon>Basidiomycota</taxon>
        <taxon>Agaricomycotina</taxon>
        <taxon>Agaricomycetes</taxon>
        <taxon>Agaricomycetidae</taxon>
        <taxon>Agaricales</taxon>
        <taxon>Marasmiineae</taxon>
        <taxon>Omphalotaceae</taxon>
        <taxon>Lentinula</taxon>
    </lineage>
</organism>
<protein>
    <recommendedName>
        <fullName evidence="4">SH3 domain-containing protein</fullName>
    </recommendedName>
</protein>
<evidence type="ECO:0000256" key="3">
    <source>
        <dbReference type="SAM" id="MobiDB-lite"/>
    </source>
</evidence>
<feature type="region of interest" description="Disordered" evidence="3">
    <location>
        <begin position="212"/>
        <end position="274"/>
    </location>
</feature>
<reference evidence="5" key="1">
    <citation type="submission" date="2022-08" db="EMBL/GenBank/DDBJ databases">
        <authorList>
            <consortium name="DOE Joint Genome Institute"/>
            <person name="Min B."/>
            <person name="Riley R."/>
            <person name="Sierra-Patev S."/>
            <person name="Naranjo-Ortiz M."/>
            <person name="Looney B."/>
            <person name="Konkel Z."/>
            <person name="Slot J.C."/>
            <person name="Sakamoto Y."/>
            <person name="Steenwyk J.L."/>
            <person name="Rokas A."/>
            <person name="Carro J."/>
            <person name="Camarero S."/>
            <person name="Ferreira P."/>
            <person name="Molpeceres G."/>
            <person name="Ruiz-Duenas F.J."/>
            <person name="Serrano A."/>
            <person name="Henrissat B."/>
            <person name="Drula E."/>
            <person name="Hughes K.W."/>
            <person name="Mata J.L."/>
            <person name="Ishikawa N.K."/>
            <person name="Vargas-Isla R."/>
            <person name="Ushijima S."/>
            <person name="Smith C.A."/>
            <person name="Ahrendt S."/>
            <person name="Andreopoulos W."/>
            <person name="He G."/>
            <person name="Labutti K."/>
            <person name="Lipzen A."/>
            <person name="Ng V."/>
            <person name="Sandor L."/>
            <person name="Barry K."/>
            <person name="Martinez A.T."/>
            <person name="Xiao Y."/>
            <person name="Gibbons J.G."/>
            <person name="Terashima K."/>
            <person name="Hibbett D.S."/>
            <person name="Grigoriev I.V."/>
        </authorList>
    </citation>
    <scope>NUCLEOTIDE SEQUENCE</scope>
    <source>
        <strain evidence="5">TFB9207</strain>
    </source>
</reference>
<proteinExistence type="predicted"/>
<dbReference type="Proteomes" id="UP001163846">
    <property type="component" value="Unassembled WGS sequence"/>
</dbReference>
<feature type="domain" description="SH3" evidence="4">
    <location>
        <begin position="272"/>
        <end position="346"/>
    </location>
</feature>
<sequence length="349" mass="39075">MQSSLPSNNHPRLPKMDRSSLLVPAKMDPPLTKETKALKNRPASISHPTNTRHHSQSSSEDGVFGRLSRAFRRSSFDNRHSAYERPSSGQLMKPINDLSTVDLDPNTRLKHAKRTTAVKFEDHGRSSRLSATHSMNAMSNTSGLPNPEFPSNSSFRAPLKIRDYSYATTDPRHHGLGEDGRGTLNIPRENRVRVIFKLLLDDAEYQAWKTTAINADQDVPDSDDDTDVDDDEDGEDEDEDDAEADNEGWDGHWTVPSDEPVYDDDEEDSNPLSPGLYRALYPFIPEDPREMPLEEEQVVRVIGRGGGSGWALVVVDGVDDKGKRRTSQKDKQLALVPESYLEPISLDEE</sequence>
<feature type="compositionally biased region" description="Polar residues" evidence="3">
    <location>
        <begin position="1"/>
        <end position="10"/>
    </location>
</feature>
<name>A0AA38P8I5_9AGAR</name>
<gene>
    <name evidence="5" type="ORF">F5878DRAFT_188211</name>
</gene>
<feature type="region of interest" description="Disordered" evidence="3">
    <location>
        <begin position="1"/>
        <end position="63"/>
    </location>
</feature>
<dbReference type="Gene3D" id="2.30.30.40">
    <property type="entry name" value="SH3 Domains"/>
    <property type="match status" value="1"/>
</dbReference>
<keyword evidence="6" id="KW-1185">Reference proteome</keyword>
<feature type="compositionally biased region" description="Acidic residues" evidence="3">
    <location>
        <begin position="260"/>
        <end position="269"/>
    </location>
</feature>
<dbReference type="AlphaFoldDB" id="A0AA38P8I5"/>
<keyword evidence="1 2" id="KW-0728">SH3 domain</keyword>
<dbReference type="PROSITE" id="PS50002">
    <property type="entry name" value="SH3"/>
    <property type="match status" value="1"/>
</dbReference>
<evidence type="ECO:0000313" key="6">
    <source>
        <dbReference type="Proteomes" id="UP001163846"/>
    </source>
</evidence>
<dbReference type="InterPro" id="IPR001452">
    <property type="entry name" value="SH3_domain"/>
</dbReference>
<evidence type="ECO:0000313" key="5">
    <source>
        <dbReference type="EMBL" id="KAJ3838075.1"/>
    </source>
</evidence>
<dbReference type="SUPFAM" id="SSF50044">
    <property type="entry name" value="SH3-domain"/>
    <property type="match status" value="1"/>
</dbReference>
<accession>A0AA38P8I5</accession>
<evidence type="ECO:0000256" key="2">
    <source>
        <dbReference type="PROSITE-ProRule" id="PRU00192"/>
    </source>
</evidence>
<dbReference type="SMART" id="SM00326">
    <property type="entry name" value="SH3"/>
    <property type="match status" value="1"/>
</dbReference>
<dbReference type="EMBL" id="MU806204">
    <property type="protein sequence ID" value="KAJ3838075.1"/>
    <property type="molecule type" value="Genomic_DNA"/>
</dbReference>
<comment type="caution">
    <text evidence="5">The sequence shown here is derived from an EMBL/GenBank/DDBJ whole genome shotgun (WGS) entry which is preliminary data.</text>
</comment>
<dbReference type="InterPro" id="IPR036028">
    <property type="entry name" value="SH3-like_dom_sf"/>
</dbReference>